<dbReference type="EMBL" id="FO082048">
    <property type="protein sequence ID" value="CCE84326.1"/>
    <property type="molecule type" value="Genomic_DNA"/>
</dbReference>
<evidence type="ECO:0000313" key="2">
    <source>
        <dbReference type="EMBL" id="CCE84326.1"/>
    </source>
</evidence>
<name>G8Y6U6_PICSO</name>
<gene>
    <name evidence="2" type="primary">Piso0_003869</name>
    <name evidence="1" type="ORF">GNLVRS01_PISO0K04366g</name>
    <name evidence="2" type="ORF">GNLVRS01_PISO0L04367g</name>
</gene>
<dbReference type="EMBL" id="FO082049">
    <property type="protein sequence ID" value="CCE83295.1"/>
    <property type="molecule type" value="Genomic_DNA"/>
</dbReference>
<evidence type="ECO:0000313" key="3">
    <source>
        <dbReference type="Proteomes" id="UP000005222"/>
    </source>
</evidence>
<sequence>MTFGQYDIRKFGLYEHHANKGPRARGNFMRTKPQFRLQWNKCSSTALVDSEIVLQQAETCPLGYTVRTAVRAIL</sequence>
<dbReference type="Proteomes" id="UP000005222">
    <property type="component" value="Chromosome K"/>
</dbReference>
<accession>G8Y6U6</accession>
<dbReference type="AlphaFoldDB" id="G8Y6U6"/>
<dbReference type="Proteomes" id="UP000005222">
    <property type="component" value="Chromosome L"/>
</dbReference>
<protein>
    <submittedName>
        <fullName evidence="2">Piso0_003869 protein</fullName>
    </submittedName>
</protein>
<reference evidence="2" key="1">
    <citation type="submission" date="2011-10" db="EMBL/GenBank/DDBJ databases">
        <authorList>
            <person name="Genoscope - CEA"/>
        </authorList>
    </citation>
    <scope>NUCLEOTIDE SEQUENCE</scope>
</reference>
<evidence type="ECO:0000313" key="1">
    <source>
        <dbReference type="EMBL" id="CCE83295.1"/>
    </source>
</evidence>
<keyword evidence="3" id="KW-1185">Reference proteome</keyword>
<organism evidence="2 3">
    <name type="scientific">Pichia sorbitophila (strain ATCC MYA-4447 / BCRC 22081 / CBS 7064 / NBRC 10061 / NRRL Y-12695)</name>
    <name type="common">Hybrid yeast</name>
    <dbReference type="NCBI Taxonomy" id="559304"/>
    <lineage>
        <taxon>Eukaryota</taxon>
        <taxon>Fungi</taxon>
        <taxon>Dikarya</taxon>
        <taxon>Ascomycota</taxon>
        <taxon>Saccharomycotina</taxon>
        <taxon>Pichiomycetes</taxon>
        <taxon>Debaryomycetaceae</taxon>
        <taxon>Millerozyma</taxon>
    </lineage>
</organism>
<dbReference type="HOGENOM" id="CLU_2688642_0_0_1"/>
<reference evidence="3" key="2">
    <citation type="journal article" date="2012" name="G3 (Bethesda)">
        <title>Pichia sorbitophila, an interspecies yeast hybrid reveals early steps of genome resolution following polyploidization.</title>
        <authorList>
            <person name="Leh Louis V."/>
            <person name="Despons L."/>
            <person name="Friedrich A."/>
            <person name="Martin T."/>
            <person name="Durrens P."/>
            <person name="Casaregola S."/>
            <person name="Neuveglise C."/>
            <person name="Fairhead C."/>
            <person name="Marck C."/>
            <person name="Cruz J.A."/>
            <person name="Straub M.L."/>
            <person name="Kugler V."/>
            <person name="Sacerdot C."/>
            <person name="Uzunov Z."/>
            <person name="Thierry A."/>
            <person name="Weiss S."/>
            <person name="Bleykasten C."/>
            <person name="De Montigny J."/>
            <person name="Jacques N."/>
            <person name="Jung P."/>
            <person name="Lemaire M."/>
            <person name="Mallet S."/>
            <person name="Morel G."/>
            <person name="Richard G.F."/>
            <person name="Sarkar A."/>
            <person name="Savel G."/>
            <person name="Schacherer J."/>
            <person name="Seret M.L."/>
            <person name="Talla E."/>
            <person name="Samson G."/>
            <person name="Jubin C."/>
            <person name="Poulain J."/>
            <person name="Vacherie B."/>
            <person name="Barbe V."/>
            <person name="Pelletier E."/>
            <person name="Sherman D.J."/>
            <person name="Westhof E."/>
            <person name="Weissenbach J."/>
            <person name="Baret P.V."/>
            <person name="Wincker P."/>
            <person name="Gaillardin C."/>
            <person name="Dujon B."/>
            <person name="Souciet J.L."/>
        </authorList>
    </citation>
    <scope>NUCLEOTIDE SEQUENCE [LARGE SCALE GENOMIC DNA]</scope>
    <source>
        <strain evidence="3">ATCC MYA-4447 / BCRC 22081 / CBS 7064 / NBRC 10061 / NRRL Y-12695</strain>
    </source>
</reference>
<proteinExistence type="predicted"/>
<dbReference type="InParanoid" id="G8Y6U6"/>